<feature type="transmembrane region" description="Helical" evidence="1">
    <location>
        <begin position="20"/>
        <end position="41"/>
    </location>
</feature>
<keyword evidence="1" id="KW-0472">Membrane</keyword>
<proteinExistence type="predicted"/>
<reference evidence="2" key="1">
    <citation type="journal article" date="2021" name="Proc. Natl. Acad. Sci. U.S.A.">
        <title>A Catalog of Tens of Thousands of Viruses from Human Metagenomes Reveals Hidden Associations with Chronic Diseases.</title>
        <authorList>
            <person name="Tisza M.J."/>
            <person name="Buck C.B."/>
        </authorList>
    </citation>
    <scope>NUCLEOTIDE SEQUENCE</scope>
    <source>
        <strain evidence="2">Ctrgt10</strain>
    </source>
</reference>
<evidence type="ECO:0000256" key="1">
    <source>
        <dbReference type="SAM" id="Phobius"/>
    </source>
</evidence>
<name>A0A8S5M7I6_9CAUD</name>
<dbReference type="EMBL" id="BK014839">
    <property type="protein sequence ID" value="DAD78178.1"/>
    <property type="molecule type" value="Genomic_DNA"/>
</dbReference>
<protein>
    <submittedName>
        <fullName evidence="2">Uncharacterized protein</fullName>
    </submittedName>
</protein>
<accession>A0A8S5M7I6</accession>
<organism evidence="2">
    <name type="scientific">Siphoviridae sp. ctrgt10</name>
    <dbReference type="NCBI Taxonomy" id="2826479"/>
    <lineage>
        <taxon>Viruses</taxon>
        <taxon>Duplodnaviria</taxon>
        <taxon>Heunggongvirae</taxon>
        <taxon>Uroviricota</taxon>
        <taxon>Caudoviricetes</taxon>
    </lineage>
</organism>
<keyword evidence="1" id="KW-1133">Transmembrane helix</keyword>
<keyword evidence="1" id="KW-0812">Transmembrane</keyword>
<evidence type="ECO:0000313" key="2">
    <source>
        <dbReference type="EMBL" id="DAD78178.1"/>
    </source>
</evidence>
<sequence length="51" mass="5911">MLIICCYNEHLLFVVLLKNAQAIGVLVLVLYKAPIVQYYIVLEKKQYGQIK</sequence>